<keyword evidence="4" id="KW-0689">Ribosomal protein</keyword>
<proteinExistence type="inferred from homology"/>
<gene>
    <name evidence="9" type="ORF">CVLEPA_LOCUS457</name>
</gene>
<dbReference type="PANTHER" id="PTHR15909:SF0">
    <property type="entry name" value="LARGE RIBOSOMAL SUBUNIT PROTEIN BL35M"/>
    <property type="match status" value="1"/>
</dbReference>
<evidence type="ECO:0000313" key="9">
    <source>
        <dbReference type="EMBL" id="CAK8671383.1"/>
    </source>
</evidence>
<accession>A0ABP0EYB9</accession>
<keyword evidence="5" id="KW-0496">Mitochondrion</keyword>
<dbReference type="PANTHER" id="PTHR15909">
    <property type="entry name" value="39S RIBOSOMAL PROTEIN L35, MITOCHONDRIAL"/>
    <property type="match status" value="1"/>
</dbReference>
<name>A0ABP0EYB9_CLALP</name>
<evidence type="ECO:0000313" key="10">
    <source>
        <dbReference type="Proteomes" id="UP001642483"/>
    </source>
</evidence>
<sequence length="272" mass="32386">MKMDLLVKSFSRLTSSNQHVYSRTMYCFTSYASLSRATFPVIGIQGQPLQAANFVRKNFLQQDEVNLQRQLSNSFSSLSLSNTKVFVNKLTYGNSLVNQLLPFMPSIPHRNVTVVSRNRGKRKTAKIIIKRFRRLGNGLWVRRQSGYKKRMWVKLLRKGNPSLIWRHRRHLICNRWQSKLLDEMVTDYWKKQKWYVDDPYKGYTDESLFYYHPLKLPWNKKGKPDDHYKYALHRYRQSNILRIRRKKAHNEVIHSHRQKPIPPAHMGYTCVG</sequence>
<keyword evidence="6" id="KW-0687">Ribonucleoprotein</keyword>
<keyword evidence="10" id="KW-1185">Reference proteome</keyword>
<dbReference type="SUPFAM" id="SSF143034">
    <property type="entry name" value="L35p-like"/>
    <property type="match status" value="1"/>
</dbReference>
<dbReference type="Pfam" id="PF01632">
    <property type="entry name" value="Ribosomal_L35p"/>
    <property type="match status" value="1"/>
</dbReference>
<evidence type="ECO:0000256" key="6">
    <source>
        <dbReference type="ARBA" id="ARBA00023274"/>
    </source>
</evidence>
<evidence type="ECO:0000256" key="7">
    <source>
        <dbReference type="ARBA" id="ARBA00035273"/>
    </source>
</evidence>
<protein>
    <recommendedName>
        <fullName evidence="7">Large ribosomal subunit protein bL35m</fullName>
    </recommendedName>
    <alternativeName>
        <fullName evidence="8">39S ribosomal protein L35, mitochondrial</fullName>
    </alternativeName>
</protein>
<dbReference type="InterPro" id="IPR037229">
    <property type="entry name" value="Ribosomal_bL35_sf"/>
</dbReference>
<evidence type="ECO:0000256" key="8">
    <source>
        <dbReference type="ARBA" id="ARBA00035418"/>
    </source>
</evidence>
<reference evidence="9 10" key="1">
    <citation type="submission" date="2024-02" db="EMBL/GenBank/DDBJ databases">
        <authorList>
            <person name="Daric V."/>
            <person name="Darras S."/>
        </authorList>
    </citation>
    <scope>NUCLEOTIDE SEQUENCE [LARGE SCALE GENOMIC DNA]</scope>
</reference>
<evidence type="ECO:0000256" key="3">
    <source>
        <dbReference type="ARBA" id="ARBA00022946"/>
    </source>
</evidence>
<keyword evidence="3" id="KW-0809">Transit peptide</keyword>
<dbReference type="InterPro" id="IPR019338">
    <property type="entry name" value="Ribosomal_bL35m"/>
</dbReference>
<comment type="similarity">
    <text evidence="2">Belongs to the bacterial ribosomal protein bL35 family.</text>
</comment>
<comment type="subcellular location">
    <subcellularLocation>
        <location evidence="1">Mitochondrion</location>
    </subcellularLocation>
</comment>
<evidence type="ECO:0000256" key="5">
    <source>
        <dbReference type="ARBA" id="ARBA00023128"/>
    </source>
</evidence>
<evidence type="ECO:0000256" key="4">
    <source>
        <dbReference type="ARBA" id="ARBA00022980"/>
    </source>
</evidence>
<evidence type="ECO:0000256" key="2">
    <source>
        <dbReference type="ARBA" id="ARBA00006598"/>
    </source>
</evidence>
<organism evidence="9 10">
    <name type="scientific">Clavelina lepadiformis</name>
    <name type="common">Light-bulb sea squirt</name>
    <name type="synonym">Ascidia lepadiformis</name>
    <dbReference type="NCBI Taxonomy" id="159417"/>
    <lineage>
        <taxon>Eukaryota</taxon>
        <taxon>Metazoa</taxon>
        <taxon>Chordata</taxon>
        <taxon>Tunicata</taxon>
        <taxon>Ascidiacea</taxon>
        <taxon>Aplousobranchia</taxon>
        <taxon>Clavelinidae</taxon>
        <taxon>Clavelina</taxon>
    </lineage>
</organism>
<dbReference type="InterPro" id="IPR021137">
    <property type="entry name" value="Ribosomal_bL35-like"/>
</dbReference>
<dbReference type="Proteomes" id="UP001642483">
    <property type="component" value="Unassembled WGS sequence"/>
</dbReference>
<comment type="caution">
    <text evidence="9">The sequence shown here is derived from an EMBL/GenBank/DDBJ whole genome shotgun (WGS) entry which is preliminary data.</text>
</comment>
<dbReference type="EMBL" id="CAWYQH010000001">
    <property type="protein sequence ID" value="CAK8671383.1"/>
    <property type="molecule type" value="Genomic_DNA"/>
</dbReference>
<evidence type="ECO:0000256" key="1">
    <source>
        <dbReference type="ARBA" id="ARBA00004173"/>
    </source>
</evidence>